<evidence type="ECO:0000256" key="5">
    <source>
        <dbReference type="SAM" id="Phobius"/>
    </source>
</evidence>
<dbReference type="PANTHER" id="PTHR42718">
    <property type="entry name" value="MAJOR FACILITATOR SUPERFAMILY MULTIDRUG TRANSPORTER MFSC"/>
    <property type="match status" value="1"/>
</dbReference>
<evidence type="ECO:0000313" key="9">
    <source>
        <dbReference type="Proteomes" id="UP000180166"/>
    </source>
</evidence>
<name>A0A0B8N5L8_9NOCA</name>
<keyword evidence="2 5" id="KW-0812">Transmembrane</keyword>
<reference evidence="8" key="1">
    <citation type="submission" date="2015-07" db="EMBL/GenBank/DDBJ databases">
        <title>Nocardia seriolae U-1 whole genome shotgun sequence.</title>
        <authorList>
            <person name="Imajoh M."/>
            <person name="Fukumoto Y."/>
            <person name="Sukeda M."/>
            <person name="Yamane J."/>
            <person name="Yamasaki K."/>
            <person name="Shimizu M."/>
            <person name="Ohnishi K."/>
            <person name="Oshima S."/>
        </authorList>
    </citation>
    <scope>NUCLEOTIDE SEQUENCE [LARGE SCALE GENOMIC DNA]</scope>
    <source>
        <strain evidence="8">U-1</strain>
    </source>
</reference>
<feature type="transmembrane region" description="Helical" evidence="5">
    <location>
        <begin position="156"/>
        <end position="177"/>
    </location>
</feature>
<dbReference type="EMBL" id="BBYQ01000015">
    <property type="protein sequence ID" value="GAP27228.1"/>
    <property type="molecule type" value="Genomic_DNA"/>
</dbReference>
<reference evidence="7 8" key="2">
    <citation type="journal article" date="2016" name="Genome Announc.">
        <title>Draft Genome Sequence of Erythromycin- and Oxytetracycline-Sensitive Nocardia seriolae Strain U-1 (NBRC 110359).</title>
        <authorList>
            <person name="Imajoh M."/>
            <person name="Sukeda M."/>
            <person name="Shimizu M."/>
            <person name="Yamane J."/>
            <person name="Ohnishi K."/>
            <person name="Oshima S."/>
        </authorList>
    </citation>
    <scope>NUCLEOTIDE SEQUENCE [LARGE SCALE GENOMIC DNA]</scope>
    <source>
        <strain evidence="7 8">U-1</strain>
    </source>
</reference>
<dbReference type="RefSeq" id="WP_052086080.1">
    <property type="nucleotide sequence ID" value="NZ_AP017900.1"/>
</dbReference>
<dbReference type="KEGG" id="nsr:NS506_06071"/>
<keyword evidence="8" id="KW-1185">Reference proteome</keyword>
<feature type="transmembrane region" description="Helical" evidence="5">
    <location>
        <begin position="121"/>
        <end position="144"/>
    </location>
</feature>
<keyword evidence="3 5" id="KW-1133">Transmembrane helix</keyword>
<dbReference type="GO" id="GO:0016020">
    <property type="term" value="C:membrane"/>
    <property type="evidence" value="ECO:0007669"/>
    <property type="project" value="UniProtKB-SubCell"/>
</dbReference>
<dbReference type="EMBL" id="CP017839">
    <property type="protein sequence ID" value="APB00108.1"/>
    <property type="molecule type" value="Genomic_DNA"/>
</dbReference>
<feature type="transmembrane region" description="Helical" evidence="5">
    <location>
        <begin position="53"/>
        <end position="72"/>
    </location>
</feature>
<evidence type="ECO:0000256" key="1">
    <source>
        <dbReference type="ARBA" id="ARBA00004141"/>
    </source>
</evidence>
<dbReference type="Proteomes" id="UP000037179">
    <property type="component" value="Unassembled WGS sequence"/>
</dbReference>
<feature type="transmembrane region" description="Helical" evidence="5">
    <location>
        <begin position="24"/>
        <end position="41"/>
    </location>
</feature>
<dbReference type="SUPFAM" id="SSF103473">
    <property type="entry name" value="MFS general substrate transporter"/>
    <property type="match status" value="1"/>
</dbReference>
<evidence type="ECO:0000256" key="4">
    <source>
        <dbReference type="ARBA" id="ARBA00023136"/>
    </source>
</evidence>
<accession>A0A0B8N5L8</accession>
<evidence type="ECO:0000313" key="8">
    <source>
        <dbReference type="Proteomes" id="UP000037179"/>
    </source>
</evidence>
<dbReference type="GeneID" id="93376576"/>
<feature type="transmembrane region" description="Helical" evidence="5">
    <location>
        <begin position="93"/>
        <end position="115"/>
    </location>
</feature>
<evidence type="ECO:0000313" key="6">
    <source>
        <dbReference type="EMBL" id="APB00108.1"/>
    </source>
</evidence>
<comment type="subcellular location">
    <subcellularLocation>
        <location evidence="1">Membrane</location>
        <topology evidence="1">Multi-pass membrane protein</topology>
    </subcellularLocation>
</comment>
<sequence>MPVGVALGVVPLARPQVRGPSPDVLGTVVFATAIGSLVAAITRGQDWGWDSPLTLAGLLGGAILLALGLIRAREHRSPAVDLGLWRDGLFARTGAASAVIGLALSAHMLMGPIFLSAVWHYSVIKASLVLTIAAVTAMISSVLVGRIGTISNAGRLSALGAALFAAGAAVLGAHAVAAGG</sequence>
<gene>
    <name evidence="6" type="ORF">NS506_06071</name>
    <name evidence="7" type="ORF">NSK11_contig00015-0069</name>
</gene>
<keyword evidence="4 5" id="KW-0472">Membrane</keyword>
<proteinExistence type="predicted"/>
<organism evidence="7 8">
    <name type="scientific">Nocardia seriolae</name>
    <dbReference type="NCBI Taxonomy" id="37332"/>
    <lineage>
        <taxon>Bacteria</taxon>
        <taxon>Bacillati</taxon>
        <taxon>Actinomycetota</taxon>
        <taxon>Actinomycetes</taxon>
        <taxon>Mycobacteriales</taxon>
        <taxon>Nocardiaceae</taxon>
        <taxon>Nocardia</taxon>
    </lineage>
</organism>
<protein>
    <submittedName>
        <fullName evidence="6">Multidrug resistance protein Stp</fullName>
    </submittedName>
</protein>
<dbReference type="AlphaFoldDB" id="A0A0B8N5L8"/>
<dbReference type="PANTHER" id="PTHR42718:SF48">
    <property type="entry name" value="CONSERVED TWO-DOMAIN MEMBRANE PROTEIN-RELATED"/>
    <property type="match status" value="1"/>
</dbReference>
<evidence type="ECO:0000313" key="7">
    <source>
        <dbReference type="EMBL" id="GAP27228.1"/>
    </source>
</evidence>
<dbReference type="OrthoDB" id="7375466at2"/>
<evidence type="ECO:0000256" key="2">
    <source>
        <dbReference type="ARBA" id="ARBA00022692"/>
    </source>
</evidence>
<reference evidence="6 9" key="3">
    <citation type="submission" date="2016-10" db="EMBL/GenBank/DDBJ databases">
        <title>Genome sequence of Nocardia seriolae strain EM150506, isolated from Anguila japonica.</title>
        <authorList>
            <person name="Han H.-J."/>
        </authorList>
    </citation>
    <scope>NUCLEOTIDE SEQUENCE [LARGE SCALE GENOMIC DNA]</scope>
    <source>
        <strain evidence="6 9">EM150506</strain>
    </source>
</reference>
<dbReference type="InterPro" id="IPR036259">
    <property type="entry name" value="MFS_trans_sf"/>
</dbReference>
<dbReference type="Proteomes" id="UP000180166">
    <property type="component" value="Chromosome"/>
</dbReference>
<evidence type="ECO:0000256" key="3">
    <source>
        <dbReference type="ARBA" id="ARBA00022989"/>
    </source>
</evidence>
<dbReference type="Gene3D" id="1.20.1250.20">
    <property type="entry name" value="MFS general substrate transporter like domains"/>
    <property type="match status" value="1"/>
</dbReference>